<comment type="caution">
    <text evidence="1">The sequence shown here is derived from an EMBL/GenBank/DDBJ whole genome shotgun (WGS) entry which is preliminary data.</text>
</comment>
<dbReference type="OrthoDB" id="2418900at2759"/>
<accession>A0A9P7E1Z2</accession>
<dbReference type="GeneID" id="64623104"/>
<dbReference type="EMBL" id="JABBWG010000036">
    <property type="protein sequence ID" value="KAG1808893.1"/>
    <property type="molecule type" value="Genomic_DNA"/>
</dbReference>
<feature type="non-terminal residue" evidence="1">
    <location>
        <position position="1"/>
    </location>
</feature>
<dbReference type="RefSeq" id="XP_041188885.1">
    <property type="nucleotide sequence ID" value="XM_041329087.1"/>
</dbReference>
<sequence length="65" mass="6875">GVLKDCLIHECLDIVLHLLKQAALEGVTLSDPVGHSCYCSTPFASYIIDTPEAMMLATVGGKTSP</sequence>
<dbReference type="InterPro" id="IPR041078">
    <property type="entry name" value="Plavaka"/>
</dbReference>
<reference evidence="1" key="1">
    <citation type="journal article" date="2020" name="New Phytol.">
        <title>Comparative genomics reveals dynamic genome evolution in host specialist ectomycorrhizal fungi.</title>
        <authorList>
            <person name="Lofgren L.A."/>
            <person name="Nguyen N.H."/>
            <person name="Vilgalys R."/>
            <person name="Ruytinx J."/>
            <person name="Liao H.L."/>
            <person name="Branco S."/>
            <person name="Kuo A."/>
            <person name="LaButti K."/>
            <person name="Lipzen A."/>
            <person name="Andreopoulos W."/>
            <person name="Pangilinan J."/>
            <person name="Riley R."/>
            <person name="Hundley H."/>
            <person name="Na H."/>
            <person name="Barry K."/>
            <person name="Grigoriev I.V."/>
            <person name="Stajich J.E."/>
            <person name="Kennedy P.G."/>
        </authorList>
    </citation>
    <scope>NUCLEOTIDE SEQUENCE</scope>
    <source>
        <strain evidence="1">MN1</strain>
    </source>
</reference>
<dbReference type="Pfam" id="PF18759">
    <property type="entry name" value="Plavaka"/>
    <property type="match status" value="1"/>
</dbReference>
<dbReference type="AlphaFoldDB" id="A0A9P7E1Z2"/>
<evidence type="ECO:0000313" key="2">
    <source>
        <dbReference type="Proteomes" id="UP000807769"/>
    </source>
</evidence>
<organism evidence="1 2">
    <name type="scientific">Suillus subaureus</name>
    <dbReference type="NCBI Taxonomy" id="48587"/>
    <lineage>
        <taxon>Eukaryota</taxon>
        <taxon>Fungi</taxon>
        <taxon>Dikarya</taxon>
        <taxon>Basidiomycota</taxon>
        <taxon>Agaricomycotina</taxon>
        <taxon>Agaricomycetes</taxon>
        <taxon>Agaricomycetidae</taxon>
        <taxon>Boletales</taxon>
        <taxon>Suillineae</taxon>
        <taxon>Suillaceae</taxon>
        <taxon>Suillus</taxon>
    </lineage>
</organism>
<keyword evidence="2" id="KW-1185">Reference proteome</keyword>
<gene>
    <name evidence="1" type="ORF">BJ212DRAFT_1201883</name>
</gene>
<protein>
    <submittedName>
        <fullName evidence="1">Uncharacterized protein</fullName>
    </submittedName>
</protein>
<feature type="non-terminal residue" evidence="1">
    <location>
        <position position="65"/>
    </location>
</feature>
<name>A0A9P7E1Z2_9AGAM</name>
<dbReference type="Proteomes" id="UP000807769">
    <property type="component" value="Unassembled WGS sequence"/>
</dbReference>
<evidence type="ECO:0000313" key="1">
    <source>
        <dbReference type="EMBL" id="KAG1808893.1"/>
    </source>
</evidence>
<proteinExistence type="predicted"/>